<dbReference type="Pfam" id="PF01370">
    <property type="entry name" value="Epimerase"/>
    <property type="match status" value="1"/>
</dbReference>
<feature type="domain" description="NAD-dependent epimerase/dehydratase" evidence="3">
    <location>
        <begin position="14"/>
        <end position="255"/>
    </location>
</feature>
<dbReference type="PATRIC" id="fig|1231190.3.peg.2393"/>
<dbReference type="CDD" id="cd08946">
    <property type="entry name" value="SDR_e"/>
    <property type="match status" value="1"/>
</dbReference>
<comment type="similarity">
    <text evidence="2">Belongs to the NAD(P)-dependent epimerase/dehydratase family.</text>
</comment>
<sequence>MTSSFSQFDRSKPVLVIGGRGFVGSHIVRCLLGAGMKVHVFGPRMDVDLLGDLAGRFDESVGSVLDQDELRAAIAKGGCGAVVTNAAYASGAQGLMRSGDADAARAMEVNVEGFRRTLEAAYLEGVEHVIWSDSTVVYGPAALYGARRVDESDERRPTTFYGLTKVLGEDLAQYYRDRHGMNVVGLRMALLLGGDLWYRGAASAISGVISQARPGHAHSVQFHDERIDLMHVADIARSTLLALESPGPLAAHYNVNGFTASMSEIVAAVKAAVPGYDVVHDIIESPLTFPLISDAAFRRDTGYAPQYDLNAVIRELTGEARP</sequence>
<organism evidence="4 5">
    <name type="scientific">Nitratireductor indicus C115</name>
    <dbReference type="NCBI Taxonomy" id="1231190"/>
    <lineage>
        <taxon>Bacteria</taxon>
        <taxon>Pseudomonadati</taxon>
        <taxon>Pseudomonadota</taxon>
        <taxon>Alphaproteobacteria</taxon>
        <taxon>Hyphomicrobiales</taxon>
        <taxon>Phyllobacteriaceae</taxon>
        <taxon>Nitratireductor</taxon>
    </lineage>
</organism>
<evidence type="ECO:0000256" key="2">
    <source>
        <dbReference type="ARBA" id="ARBA00007637"/>
    </source>
</evidence>
<dbReference type="EMBL" id="AMSI01000007">
    <property type="protein sequence ID" value="EKF42170.1"/>
    <property type="molecule type" value="Genomic_DNA"/>
</dbReference>
<dbReference type="InterPro" id="IPR001509">
    <property type="entry name" value="Epimerase_deHydtase"/>
</dbReference>
<dbReference type="PANTHER" id="PTHR43000">
    <property type="entry name" value="DTDP-D-GLUCOSE 4,6-DEHYDRATASE-RELATED"/>
    <property type="match status" value="1"/>
</dbReference>
<comment type="caution">
    <text evidence="4">The sequence shown here is derived from an EMBL/GenBank/DDBJ whole genome shotgun (WGS) entry which is preliminary data.</text>
</comment>
<dbReference type="OrthoDB" id="9801785at2"/>
<dbReference type="Gene3D" id="3.40.50.720">
    <property type="entry name" value="NAD(P)-binding Rossmann-like Domain"/>
    <property type="match status" value="1"/>
</dbReference>
<dbReference type="SUPFAM" id="SSF51735">
    <property type="entry name" value="NAD(P)-binding Rossmann-fold domains"/>
    <property type="match status" value="1"/>
</dbReference>
<dbReference type="AlphaFoldDB" id="K2NS69"/>
<evidence type="ECO:0000259" key="3">
    <source>
        <dbReference type="Pfam" id="PF01370"/>
    </source>
</evidence>
<keyword evidence="5" id="KW-1185">Reference proteome</keyword>
<dbReference type="eggNOG" id="COG0451">
    <property type="taxonomic scope" value="Bacteria"/>
</dbReference>
<dbReference type="STRING" id="721133.SAMN05216176_107203"/>
<gene>
    <name evidence="4" type="ORF">NA8A_11495</name>
</gene>
<reference evidence="4 5" key="1">
    <citation type="journal article" date="2012" name="J. Bacteriol.">
        <title>Genome Sequence of Nitratireductor indicus Type Strain C115.</title>
        <authorList>
            <person name="Lai Q."/>
            <person name="Li G."/>
            <person name="Yu Z."/>
            <person name="Shao Z."/>
        </authorList>
    </citation>
    <scope>NUCLEOTIDE SEQUENCE [LARGE SCALE GENOMIC DNA]</scope>
    <source>
        <strain evidence="4 5">C115</strain>
    </source>
</reference>
<protein>
    <submittedName>
        <fullName evidence="4">Nucleoside-diphosphate-sugar epimerase</fullName>
    </submittedName>
</protein>
<evidence type="ECO:0000313" key="4">
    <source>
        <dbReference type="EMBL" id="EKF42170.1"/>
    </source>
</evidence>
<comment type="pathway">
    <text evidence="1">Bacterial outer membrane biogenesis; LPS O-antigen biosynthesis.</text>
</comment>
<evidence type="ECO:0000313" key="5">
    <source>
        <dbReference type="Proteomes" id="UP000007374"/>
    </source>
</evidence>
<name>K2NS69_9HYPH</name>
<dbReference type="RefSeq" id="WP_009450459.1">
    <property type="nucleotide sequence ID" value="NZ_AMSI01000007.1"/>
</dbReference>
<dbReference type="InterPro" id="IPR036291">
    <property type="entry name" value="NAD(P)-bd_dom_sf"/>
</dbReference>
<evidence type="ECO:0000256" key="1">
    <source>
        <dbReference type="ARBA" id="ARBA00005125"/>
    </source>
</evidence>
<proteinExistence type="inferred from homology"/>
<accession>K2NS69</accession>
<dbReference type="Proteomes" id="UP000007374">
    <property type="component" value="Unassembled WGS sequence"/>
</dbReference>